<keyword evidence="1" id="KW-0378">Hydrolase</keyword>
<dbReference type="GO" id="GO:0016788">
    <property type="term" value="F:hydrolase activity, acting on ester bonds"/>
    <property type="evidence" value="ECO:0007669"/>
    <property type="project" value="InterPro"/>
</dbReference>
<evidence type="ECO:0000313" key="3">
    <source>
        <dbReference type="EMBL" id="OCL10458.1"/>
    </source>
</evidence>
<evidence type="ECO:0000256" key="2">
    <source>
        <dbReference type="SAM" id="SignalP"/>
    </source>
</evidence>
<dbReference type="CDD" id="cd01846">
    <property type="entry name" value="fatty_acyltransferase_like"/>
    <property type="match status" value="1"/>
</dbReference>
<dbReference type="InterPro" id="IPR001087">
    <property type="entry name" value="GDSL"/>
</dbReference>
<dbReference type="SUPFAM" id="SSF52266">
    <property type="entry name" value="SGNH hydrolase"/>
    <property type="match status" value="1"/>
</dbReference>
<reference evidence="3 4" key="1">
    <citation type="journal article" date="2016" name="Nat. Commun.">
        <title>Ectomycorrhizal ecology is imprinted in the genome of the dominant symbiotic fungus Cenococcum geophilum.</title>
        <authorList>
            <consortium name="DOE Joint Genome Institute"/>
            <person name="Peter M."/>
            <person name="Kohler A."/>
            <person name="Ohm R.A."/>
            <person name="Kuo A."/>
            <person name="Krutzmann J."/>
            <person name="Morin E."/>
            <person name="Arend M."/>
            <person name="Barry K.W."/>
            <person name="Binder M."/>
            <person name="Choi C."/>
            <person name="Clum A."/>
            <person name="Copeland A."/>
            <person name="Grisel N."/>
            <person name="Haridas S."/>
            <person name="Kipfer T."/>
            <person name="LaButti K."/>
            <person name="Lindquist E."/>
            <person name="Lipzen A."/>
            <person name="Maire R."/>
            <person name="Meier B."/>
            <person name="Mihaltcheva S."/>
            <person name="Molinier V."/>
            <person name="Murat C."/>
            <person name="Poggeler S."/>
            <person name="Quandt C.A."/>
            <person name="Sperisen C."/>
            <person name="Tritt A."/>
            <person name="Tisserant E."/>
            <person name="Crous P.W."/>
            <person name="Henrissat B."/>
            <person name="Nehls U."/>
            <person name="Egli S."/>
            <person name="Spatafora J.W."/>
            <person name="Grigoriev I.V."/>
            <person name="Martin F.M."/>
        </authorList>
    </citation>
    <scope>NUCLEOTIDE SEQUENCE [LARGE SCALE GENOMIC DNA]</scope>
    <source>
        <strain evidence="3 4">CBS 207.34</strain>
    </source>
</reference>
<dbReference type="EMBL" id="KV749237">
    <property type="protein sequence ID" value="OCL10458.1"/>
    <property type="molecule type" value="Genomic_DNA"/>
</dbReference>
<keyword evidence="4" id="KW-1185">Reference proteome</keyword>
<accession>A0A8E2JUZ5</accession>
<dbReference type="AlphaFoldDB" id="A0A8E2JUZ5"/>
<name>A0A8E2JUZ5_9PEZI</name>
<dbReference type="Gene3D" id="3.40.50.1110">
    <property type="entry name" value="SGNH hydrolase"/>
    <property type="match status" value="1"/>
</dbReference>
<gene>
    <name evidence="3" type="ORF">AOQ84DRAFT_215982</name>
</gene>
<feature type="chain" id="PRO_5034369261" evidence="2">
    <location>
        <begin position="21"/>
        <end position="356"/>
    </location>
</feature>
<dbReference type="InterPro" id="IPR036514">
    <property type="entry name" value="SGNH_hydro_sf"/>
</dbReference>
<evidence type="ECO:0000313" key="4">
    <source>
        <dbReference type="Proteomes" id="UP000250140"/>
    </source>
</evidence>
<feature type="signal peptide" evidence="2">
    <location>
        <begin position="1"/>
        <end position="20"/>
    </location>
</feature>
<dbReference type="Proteomes" id="UP000250140">
    <property type="component" value="Unassembled WGS sequence"/>
</dbReference>
<dbReference type="PANTHER" id="PTHR45648:SF22">
    <property type="entry name" value="GDSL LIPASE_ACYLHYDROLASE FAMILY PROTEIN (AFU_ORTHOLOGUE AFUA_4G14700)"/>
    <property type="match status" value="1"/>
</dbReference>
<dbReference type="InterPro" id="IPR051058">
    <property type="entry name" value="GDSL_Est/Lipase"/>
</dbReference>
<protein>
    <submittedName>
        <fullName evidence="3">Carbohydrate esterase family 16 protein</fullName>
    </submittedName>
</protein>
<dbReference type="Pfam" id="PF00657">
    <property type="entry name" value="Lipase_GDSL"/>
    <property type="match status" value="1"/>
</dbReference>
<keyword evidence="2" id="KW-0732">Signal</keyword>
<dbReference type="PANTHER" id="PTHR45648">
    <property type="entry name" value="GDSL LIPASE/ACYLHYDROLASE FAMILY PROTEIN (AFU_ORTHOLOGUE AFUA_4G14700)"/>
    <property type="match status" value="1"/>
</dbReference>
<organism evidence="3 4">
    <name type="scientific">Glonium stellatum</name>
    <dbReference type="NCBI Taxonomy" id="574774"/>
    <lineage>
        <taxon>Eukaryota</taxon>
        <taxon>Fungi</taxon>
        <taxon>Dikarya</taxon>
        <taxon>Ascomycota</taxon>
        <taxon>Pezizomycotina</taxon>
        <taxon>Dothideomycetes</taxon>
        <taxon>Pleosporomycetidae</taxon>
        <taxon>Gloniales</taxon>
        <taxon>Gloniaceae</taxon>
        <taxon>Glonium</taxon>
    </lineage>
</organism>
<sequence length="356" mass="39594">MLCSHFNFLALTLCFTVAFAHPRSSWNLRKFKSLVAFGDSYTDESRLGYFGSHNGSAPPVGWVDPMSFSTASGGIVWSRYVALYTSANLYNYAVSGAVCSNKITPRTWSTISAPFPDIAGYELPAFLADAAYQVPGTHQPFLDVPSSETVYSMWIGTNDLGNYALLTDSQKRGTTIVDYVSCVYSMLDGLYHAGARYFVLMNIAPLQLAPLYATPENGGVGANHYWTDKGSNLTEISYRMWESVATVNNIYKYQTPYEILIARRYPGAHFALFDLNGLITDIWNHPAGYLNGTAPLNVTGYENHCSITGSNCTRTNSPDSFLWYDELHPSEQTDRVIAKNFVDVVRGESKWATYWS</sequence>
<proteinExistence type="predicted"/>
<dbReference type="OrthoDB" id="1600564at2759"/>
<evidence type="ECO:0000256" key="1">
    <source>
        <dbReference type="ARBA" id="ARBA00022801"/>
    </source>
</evidence>